<reference evidence="1" key="1">
    <citation type="submission" date="2020-03" db="EMBL/GenBank/DDBJ databases">
        <title>The deep terrestrial virosphere.</title>
        <authorList>
            <person name="Holmfeldt K."/>
            <person name="Nilsson E."/>
            <person name="Simone D."/>
            <person name="Lopez-Fernandez M."/>
            <person name="Wu X."/>
            <person name="de Brujin I."/>
            <person name="Lundin D."/>
            <person name="Andersson A."/>
            <person name="Bertilsson S."/>
            <person name="Dopson M."/>
        </authorList>
    </citation>
    <scope>NUCLEOTIDE SEQUENCE</scope>
    <source>
        <strain evidence="1">TM448A03559</strain>
    </source>
</reference>
<gene>
    <name evidence="1" type="ORF">TM448A03559_0006</name>
</gene>
<dbReference type="EMBL" id="MT144423">
    <property type="protein sequence ID" value="QJA53456.1"/>
    <property type="molecule type" value="Genomic_DNA"/>
</dbReference>
<sequence>MSALSHFPGLTIAEMGLCGCGLGLDVSKGWGKCRRCGTQYDRWQEPGVAPMRVQLPMRLEVRPAPEVRYTGEEVGGVAVRRLPAAPEGSRRQYIHRRKVSVRGKMK</sequence>
<organism evidence="1">
    <name type="scientific">viral metagenome</name>
    <dbReference type="NCBI Taxonomy" id="1070528"/>
    <lineage>
        <taxon>unclassified sequences</taxon>
        <taxon>metagenomes</taxon>
        <taxon>organismal metagenomes</taxon>
    </lineage>
</organism>
<name>A0A6H1ZZU6_9ZZZZ</name>
<proteinExistence type="predicted"/>
<accession>A0A6H1ZZU6</accession>
<dbReference type="AlphaFoldDB" id="A0A6H1ZZU6"/>
<protein>
    <submittedName>
        <fullName evidence="1">Uncharacterized protein</fullName>
    </submittedName>
</protein>
<evidence type="ECO:0000313" key="1">
    <source>
        <dbReference type="EMBL" id="QJA53456.1"/>
    </source>
</evidence>